<dbReference type="InterPro" id="IPR016177">
    <property type="entry name" value="DNA-bd_dom_sf"/>
</dbReference>
<dbReference type="EMBL" id="BSYO01000021">
    <property type="protein sequence ID" value="GMH20057.1"/>
    <property type="molecule type" value="Genomic_DNA"/>
</dbReference>
<comment type="subcellular location">
    <subcellularLocation>
        <location evidence="1">Nucleus</location>
    </subcellularLocation>
</comment>
<feature type="compositionally biased region" description="Pro residues" evidence="6">
    <location>
        <begin position="145"/>
        <end position="162"/>
    </location>
</feature>
<keyword evidence="4" id="KW-0804">Transcription</keyword>
<dbReference type="PRINTS" id="PR00367">
    <property type="entry name" value="ETHRSPELEMNT"/>
</dbReference>
<dbReference type="SMART" id="SM00380">
    <property type="entry name" value="AP2"/>
    <property type="match status" value="1"/>
</dbReference>
<evidence type="ECO:0000313" key="9">
    <source>
        <dbReference type="Proteomes" id="UP001279734"/>
    </source>
</evidence>
<feature type="compositionally biased region" description="Pro residues" evidence="6">
    <location>
        <begin position="183"/>
        <end position="196"/>
    </location>
</feature>
<proteinExistence type="predicted"/>
<keyword evidence="5" id="KW-0539">Nucleus</keyword>
<feature type="region of interest" description="Disordered" evidence="6">
    <location>
        <begin position="139"/>
        <end position="199"/>
    </location>
</feature>
<keyword evidence="2" id="KW-0805">Transcription regulation</keyword>
<evidence type="ECO:0000313" key="8">
    <source>
        <dbReference type="EMBL" id="GMH20057.1"/>
    </source>
</evidence>
<keyword evidence="9" id="KW-1185">Reference proteome</keyword>
<evidence type="ECO:0000256" key="4">
    <source>
        <dbReference type="ARBA" id="ARBA00023163"/>
    </source>
</evidence>
<dbReference type="SUPFAM" id="SSF54171">
    <property type="entry name" value="DNA-binding domain"/>
    <property type="match status" value="1"/>
</dbReference>
<evidence type="ECO:0000256" key="3">
    <source>
        <dbReference type="ARBA" id="ARBA00023125"/>
    </source>
</evidence>
<dbReference type="CDD" id="cd00018">
    <property type="entry name" value="AP2"/>
    <property type="match status" value="1"/>
</dbReference>
<dbReference type="InterPro" id="IPR001471">
    <property type="entry name" value="AP2/ERF_dom"/>
</dbReference>
<evidence type="ECO:0000259" key="7">
    <source>
        <dbReference type="PROSITE" id="PS51032"/>
    </source>
</evidence>
<dbReference type="PROSITE" id="PS51032">
    <property type="entry name" value="AP2_ERF"/>
    <property type="match status" value="1"/>
</dbReference>
<dbReference type="Gene3D" id="3.30.730.10">
    <property type="entry name" value="AP2/ERF domain"/>
    <property type="match status" value="1"/>
</dbReference>
<dbReference type="PANTHER" id="PTHR31190">
    <property type="entry name" value="DNA-BINDING DOMAIN"/>
    <property type="match status" value="1"/>
</dbReference>
<evidence type="ECO:0000256" key="5">
    <source>
        <dbReference type="ARBA" id="ARBA00023242"/>
    </source>
</evidence>
<dbReference type="Proteomes" id="UP001279734">
    <property type="component" value="Unassembled WGS sequence"/>
</dbReference>
<keyword evidence="3" id="KW-0238">DNA-binding</keyword>
<dbReference type="InterPro" id="IPR044808">
    <property type="entry name" value="ERF_plant"/>
</dbReference>
<feature type="compositionally biased region" description="Low complexity" evidence="6">
    <location>
        <begin position="57"/>
        <end position="73"/>
    </location>
</feature>
<dbReference type="Pfam" id="PF00847">
    <property type="entry name" value="AP2"/>
    <property type="match status" value="1"/>
</dbReference>
<evidence type="ECO:0000256" key="2">
    <source>
        <dbReference type="ARBA" id="ARBA00023015"/>
    </source>
</evidence>
<dbReference type="PANTHER" id="PTHR31190:SF142">
    <property type="entry name" value="ETHYLENE-RESPONSIVE TRANSCRIPTION FACTOR RAP2-3"/>
    <property type="match status" value="1"/>
</dbReference>
<accession>A0AAD3T0U6</accession>
<dbReference type="GO" id="GO:0003677">
    <property type="term" value="F:DNA binding"/>
    <property type="evidence" value="ECO:0007669"/>
    <property type="project" value="UniProtKB-KW"/>
</dbReference>
<feature type="region of interest" description="Disordered" evidence="6">
    <location>
        <begin position="48"/>
        <end position="83"/>
    </location>
</feature>
<sequence length="275" mass="30564">MCGGAIISDFIAAKRGRSLTTEDLWSELNSSDFLGFGSSQSERNFAVTTDKSNVSSKQKQLQQQQIDGRGQIQVEEGEAKEKKTRKNLYRGIRRRPWGKWAAEIRDPRKGVRVWLGTYNTAEEAAKAYDEAAKRIRGDKAKLNFPDPPPLPPSPSTPLLPDPPPKKRCLAATESNQSRYKTIPSPPPPPPPPPLTPPALLSFAFQSEPFSQSELDSEFALKQQLSCLESLLLGLDHVESVRGTELDESASVNLWVMDEFPPLEQYVGQHRGQVVN</sequence>
<dbReference type="InterPro" id="IPR036955">
    <property type="entry name" value="AP2/ERF_dom_sf"/>
</dbReference>
<dbReference type="GO" id="GO:0009873">
    <property type="term" value="P:ethylene-activated signaling pathway"/>
    <property type="evidence" value="ECO:0007669"/>
    <property type="project" value="InterPro"/>
</dbReference>
<reference evidence="8" key="1">
    <citation type="submission" date="2023-05" db="EMBL/GenBank/DDBJ databases">
        <title>Nepenthes gracilis genome sequencing.</title>
        <authorList>
            <person name="Fukushima K."/>
        </authorList>
    </citation>
    <scope>NUCLEOTIDE SEQUENCE</scope>
    <source>
        <strain evidence="8">SING2019-196</strain>
    </source>
</reference>
<dbReference type="GO" id="GO:0005634">
    <property type="term" value="C:nucleus"/>
    <property type="evidence" value="ECO:0007669"/>
    <property type="project" value="UniProtKB-SubCell"/>
</dbReference>
<protein>
    <recommendedName>
        <fullName evidence="7">AP2/ERF domain-containing protein</fullName>
    </recommendedName>
</protein>
<evidence type="ECO:0000256" key="6">
    <source>
        <dbReference type="SAM" id="MobiDB-lite"/>
    </source>
</evidence>
<dbReference type="GO" id="GO:0003700">
    <property type="term" value="F:DNA-binding transcription factor activity"/>
    <property type="evidence" value="ECO:0007669"/>
    <property type="project" value="InterPro"/>
</dbReference>
<name>A0AAD3T0U6_NEPGR</name>
<evidence type="ECO:0000256" key="1">
    <source>
        <dbReference type="ARBA" id="ARBA00004123"/>
    </source>
</evidence>
<dbReference type="AlphaFoldDB" id="A0AAD3T0U6"/>
<comment type="caution">
    <text evidence="8">The sequence shown here is derived from an EMBL/GenBank/DDBJ whole genome shotgun (WGS) entry which is preliminary data.</text>
</comment>
<dbReference type="FunFam" id="3.30.730.10:FF:000001">
    <property type="entry name" value="Ethylene-responsive transcription factor 2"/>
    <property type="match status" value="1"/>
</dbReference>
<feature type="domain" description="AP2/ERF" evidence="7">
    <location>
        <begin position="88"/>
        <end position="145"/>
    </location>
</feature>
<gene>
    <name evidence="8" type="ORF">Nepgr_021898</name>
</gene>
<organism evidence="8 9">
    <name type="scientific">Nepenthes gracilis</name>
    <name type="common">Slender pitcher plant</name>
    <dbReference type="NCBI Taxonomy" id="150966"/>
    <lineage>
        <taxon>Eukaryota</taxon>
        <taxon>Viridiplantae</taxon>
        <taxon>Streptophyta</taxon>
        <taxon>Embryophyta</taxon>
        <taxon>Tracheophyta</taxon>
        <taxon>Spermatophyta</taxon>
        <taxon>Magnoliopsida</taxon>
        <taxon>eudicotyledons</taxon>
        <taxon>Gunneridae</taxon>
        <taxon>Pentapetalae</taxon>
        <taxon>Caryophyllales</taxon>
        <taxon>Nepenthaceae</taxon>
        <taxon>Nepenthes</taxon>
    </lineage>
</organism>